<dbReference type="InterPro" id="IPR051563">
    <property type="entry name" value="Glycosyl_Hydrolase_51"/>
</dbReference>
<dbReference type="SMART" id="SM00813">
    <property type="entry name" value="Alpha-L-AF_C"/>
    <property type="match status" value="1"/>
</dbReference>
<feature type="domain" description="Alpha-L-arabinofuranosidase C-terminal" evidence="6">
    <location>
        <begin position="434"/>
        <end position="759"/>
    </location>
</feature>
<dbReference type="EC" id="3.2.1.55" evidence="3"/>
<evidence type="ECO:0000313" key="8">
    <source>
        <dbReference type="Proteomes" id="UP000604765"/>
    </source>
</evidence>
<dbReference type="InterPro" id="IPR017853">
    <property type="entry name" value="GH"/>
</dbReference>
<accession>A0ABQ3VXX5</accession>
<dbReference type="SUPFAM" id="SSF51445">
    <property type="entry name" value="(Trans)glycosidases"/>
    <property type="match status" value="1"/>
</dbReference>
<evidence type="ECO:0000256" key="5">
    <source>
        <dbReference type="ARBA" id="ARBA00022801"/>
    </source>
</evidence>
<name>A0ABQ3VXX5_9LACO</name>
<dbReference type="Pfam" id="PF22848">
    <property type="entry name" value="ASD1_dom"/>
    <property type="match status" value="1"/>
</dbReference>
<dbReference type="RefSeq" id="WP_203629797.1">
    <property type="nucleotide sequence ID" value="NZ_BNJR01000012.1"/>
</dbReference>
<evidence type="ECO:0000259" key="6">
    <source>
        <dbReference type="SMART" id="SM00813"/>
    </source>
</evidence>
<proteinExistence type="inferred from homology"/>
<dbReference type="PANTHER" id="PTHR31776:SF26">
    <property type="entry name" value="SECRETED ARABINOSIDASE"/>
    <property type="match status" value="1"/>
</dbReference>
<keyword evidence="5" id="KW-0378">Hydrolase</keyword>
<evidence type="ECO:0000256" key="1">
    <source>
        <dbReference type="ARBA" id="ARBA00001462"/>
    </source>
</evidence>
<dbReference type="Pfam" id="PF06964">
    <property type="entry name" value="Alpha-L-AF_C"/>
    <property type="match status" value="1"/>
</dbReference>
<evidence type="ECO:0000256" key="3">
    <source>
        <dbReference type="ARBA" id="ARBA00012670"/>
    </source>
</evidence>
<dbReference type="Gene3D" id="2.60.120.560">
    <property type="entry name" value="Exo-inulinase, domain 1"/>
    <property type="match status" value="1"/>
</dbReference>
<comment type="similarity">
    <text evidence="2">Belongs to the glycosyl hydrolase 51 family.</text>
</comment>
<evidence type="ECO:0000313" key="7">
    <source>
        <dbReference type="EMBL" id="GHP13758.1"/>
    </source>
</evidence>
<dbReference type="Gene3D" id="2.60.120.260">
    <property type="entry name" value="Galactose-binding domain-like"/>
    <property type="match status" value="1"/>
</dbReference>
<protein>
    <recommendedName>
        <fullName evidence="3">non-reducing end alpha-L-arabinofuranosidase</fullName>
        <ecNumber evidence="3">3.2.1.55</ecNumber>
    </recommendedName>
</protein>
<gene>
    <name evidence="7" type="ORF">YK48G_11830</name>
</gene>
<dbReference type="InterPro" id="IPR055235">
    <property type="entry name" value="ASD1_cat"/>
</dbReference>
<dbReference type="Gene3D" id="3.20.20.80">
    <property type="entry name" value="Glycosidases"/>
    <property type="match status" value="1"/>
</dbReference>
<dbReference type="EMBL" id="BNJR01000012">
    <property type="protein sequence ID" value="GHP13758.1"/>
    <property type="molecule type" value="Genomic_DNA"/>
</dbReference>
<comment type="catalytic activity">
    <reaction evidence="1">
        <text>Hydrolysis of terminal non-reducing alpha-L-arabinofuranoside residues in alpha-L-arabinosides.</text>
        <dbReference type="EC" id="3.2.1.55"/>
    </reaction>
</comment>
<dbReference type="SUPFAM" id="SSF49785">
    <property type="entry name" value="Galactose-binding domain-like"/>
    <property type="match status" value="1"/>
</dbReference>
<keyword evidence="8" id="KW-1185">Reference proteome</keyword>
<comment type="caution">
    <text evidence="7">The sequence shown here is derived from an EMBL/GenBank/DDBJ whole genome shotgun (WGS) entry which is preliminary data.</text>
</comment>
<organism evidence="7 8">
    <name type="scientific">Lentilactobacillus fungorum</name>
    <dbReference type="NCBI Taxonomy" id="2201250"/>
    <lineage>
        <taxon>Bacteria</taxon>
        <taxon>Bacillati</taxon>
        <taxon>Bacillota</taxon>
        <taxon>Bacilli</taxon>
        <taxon>Lactobacillales</taxon>
        <taxon>Lactobacillaceae</taxon>
        <taxon>Lentilactobacillus</taxon>
    </lineage>
</organism>
<evidence type="ECO:0000256" key="4">
    <source>
        <dbReference type="ARBA" id="ARBA00022729"/>
    </source>
</evidence>
<sequence length="769" mass="87653">MNNPKLKIDTSRHLAALGDLYGIFFEDLNHAADGGLYPEMIQNRSFEFCKVDNATYNATFGWSFENSQAFHIGEDDPLNTKNRHYLDVKTNEDAAVLMNAGFNDGLFLEKGKQYRFSLFAKPLDNHLKLKIAILNSKNKQIVAPQEILIESKQWLKYTFSMEPTSTTDDGMIKIEFPPHCHVLVDMVSLFPVETFKQRANGVRKDLAEALKALHPKFMRFPGGCLVHDGTLNIDARDSLYRWKNTIGPVEQRPARRNNWGYNQTLGLGFYEYFQLCEDIGAKPLPVMAAGYDPHHQRKAPLDHLDEWVDDALDLIEFANGAPTTKWGKVRADLGHPKPFHLEYLAIGNEEVGEGFRERYPYFHKAIRAKYPSIKLINSSGPFAGGGEFELGWESAKKYGSDLVDEHYYEAPNWFLANQHRYDAYPKKGPQVFLGEYASKDNKWYNAVVEASYMLGLERNADKVGLACYAPLFCNVKYANWKPDLIFFDEKQVTPSVNYYVQKLFMHYQGTENVDYKLTGTPEAKMIDDKPLNGQFGFEADQADIAVTNIVYQDGNQQPQRLADQHLTGRKRISLNKMVSQSYTISFDLTKTGGRPDKGGHLFFGHQSDGNEMMWILGGWANADSIIKQVYKGKDSDWNQFNWHVEQNQTYHCQIEVNNRHIKVWIDNVPMNEVEITPLMVQSIYTNVTYDKKSGRYFLKVVNVGDHDLKLEVDHDLFAGGSINRLQGDPKAENHLGESNQIKQVSQPFQGATLTVPAYSVNVLSSRSFK</sequence>
<keyword evidence="4" id="KW-0732">Signal</keyword>
<dbReference type="InterPro" id="IPR010720">
    <property type="entry name" value="Alpha-L-AF_C"/>
</dbReference>
<dbReference type="InterPro" id="IPR008979">
    <property type="entry name" value="Galactose-bd-like_sf"/>
</dbReference>
<reference evidence="7 8" key="1">
    <citation type="journal article" date="2021" name="Int. J. Syst. Evol. Microbiol.">
        <title>Lentilactobacillus fungorum sp. nov., isolated from spent mushroom substrates.</title>
        <authorList>
            <person name="Tohno M."/>
            <person name="Tanizawa Y."/>
            <person name="Kojima Y."/>
            <person name="Sakamoto M."/>
            <person name="Ohkuma M."/>
            <person name="Kobayashi H."/>
        </authorList>
    </citation>
    <scope>NUCLEOTIDE SEQUENCE [LARGE SCALE GENOMIC DNA]</scope>
    <source>
        <strain evidence="7 8">YK48G</strain>
    </source>
</reference>
<evidence type="ECO:0000256" key="2">
    <source>
        <dbReference type="ARBA" id="ARBA00007186"/>
    </source>
</evidence>
<dbReference type="Proteomes" id="UP000604765">
    <property type="component" value="Unassembled WGS sequence"/>
</dbReference>
<dbReference type="PANTHER" id="PTHR31776">
    <property type="entry name" value="ALPHA-L-ARABINOFURANOSIDASE 1"/>
    <property type="match status" value="1"/>
</dbReference>